<comment type="similarity">
    <text evidence="1">Belongs to the HicA mRNA interferase family.</text>
</comment>
<proteinExistence type="inferred from homology"/>
<dbReference type="PANTHER" id="PTHR34873">
    <property type="entry name" value="SSR1766 PROTEIN"/>
    <property type="match status" value="1"/>
</dbReference>
<name>A0A8J7F536_9CYAN</name>
<keyword evidence="3" id="KW-0540">Nuclease</keyword>
<keyword evidence="6" id="KW-0694">RNA-binding</keyword>
<dbReference type="Gene3D" id="3.30.920.30">
    <property type="entry name" value="Hypothetical protein"/>
    <property type="match status" value="1"/>
</dbReference>
<dbReference type="InterPro" id="IPR038570">
    <property type="entry name" value="HicA_sf"/>
</dbReference>
<dbReference type="Pfam" id="PF07927">
    <property type="entry name" value="HicA_toxin"/>
    <property type="match status" value="1"/>
</dbReference>
<dbReference type="PANTHER" id="PTHR34873:SF3">
    <property type="entry name" value="ADDICTION MODULE TOXIN, HICA FAMILY"/>
    <property type="match status" value="1"/>
</dbReference>
<evidence type="ECO:0000313" key="8">
    <source>
        <dbReference type="EMBL" id="MBE9215325.1"/>
    </source>
</evidence>
<evidence type="ECO:0000256" key="2">
    <source>
        <dbReference type="ARBA" id="ARBA00022649"/>
    </source>
</evidence>
<evidence type="ECO:0000256" key="7">
    <source>
        <dbReference type="ARBA" id="ARBA00023016"/>
    </source>
</evidence>
<keyword evidence="7" id="KW-0346">Stress response</keyword>
<dbReference type="GO" id="GO:0016787">
    <property type="term" value="F:hydrolase activity"/>
    <property type="evidence" value="ECO:0007669"/>
    <property type="project" value="UniProtKB-KW"/>
</dbReference>
<keyword evidence="5" id="KW-0378">Hydrolase</keyword>
<evidence type="ECO:0000256" key="3">
    <source>
        <dbReference type="ARBA" id="ARBA00022722"/>
    </source>
</evidence>
<gene>
    <name evidence="8" type="ORF">IQ247_22120</name>
</gene>
<dbReference type="SUPFAM" id="SSF54786">
    <property type="entry name" value="YcfA/nrd intein domain"/>
    <property type="match status" value="1"/>
</dbReference>
<dbReference type="InterPro" id="IPR012933">
    <property type="entry name" value="HicA_mRNA_interferase"/>
</dbReference>
<keyword evidence="9" id="KW-1185">Reference proteome</keyword>
<evidence type="ECO:0000313" key="9">
    <source>
        <dbReference type="Proteomes" id="UP000620559"/>
    </source>
</evidence>
<dbReference type="GO" id="GO:0004519">
    <property type="term" value="F:endonuclease activity"/>
    <property type="evidence" value="ECO:0007669"/>
    <property type="project" value="UniProtKB-KW"/>
</dbReference>
<evidence type="ECO:0000256" key="5">
    <source>
        <dbReference type="ARBA" id="ARBA00022801"/>
    </source>
</evidence>
<evidence type="ECO:0000256" key="1">
    <source>
        <dbReference type="ARBA" id="ARBA00006620"/>
    </source>
</evidence>
<protein>
    <submittedName>
        <fullName evidence="8">Type II toxin-antitoxin system HicA family toxin</fullName>
    </submittedName>
</protein>
<dbReference type="AlphaFoldDB" id="A0A8J7F536"/>
<dbReference type="Proteomes" id="UP000620559">
    <property type="component" value="Unassembled WGS sequence"/>
</dbReference>
<evidence type="ECO:0000256" key="4">
    <source>
        <dbReference type="ARBA" id="ARBA00022759"/>
    </source>
</evidence>
<keyword evidence="2" id="KW-1277">Toxin-antitoxin system</keyword>
<evidence type="ECO:0000256" key="6">
    <source>
        <dbReference type="ARBA" id="ARBA00022884"/>
    </source>
</evidence>
<dbReference type="GO" id="GO:0003729">
    <property type="term" value="F:mRNA binding"/>
    <property type="evidence" value="ECO:0007669"/>
    <property type="project" value="InterPro"/>
</dbReference>
<sequence length="87" mass="9661">MPKLPRVKAAEVIRALERLGFEQVRQRGSHVILKKQLSVDNDSQGEPQQVIAIGCVVPLHNKTIALGTLKSILRQAEVSIEEFLAHL</sequence>
<comment type="caution">
    <text evidence="8">The sequence shown here is derived from an EMBL/GenBank/DDBJ whole genome shotgun (WGS) entry which is preliminary data.</text>
</comment>
<accession>A0A8J7F536</accession>
<organism evidence="8 9">
    <name type="scientific">Plectonema cf. radiosum LEGE 06105</name>
    <dbReference type="NCBI Taxonomy" id="945769"/>
    <lineage>
        <taxon>Bacteria</taxon>
        <taxon>Bacillati</taxon>
        <taxon>Cyanobacteriota</taxon>
        <taxon>Cyanophyceae</taxon>
        <taxon>Oscillatoriophycideae</taxon>
        <taxon>Oscillatoriales</taxon>
        <taxon>Microcoleaceae</taxon>
        <taxon>Plectonema</taxon>
    </lineage>
</organism>
<keyword evidence="4" id="KW-0255">Endonuclease</keyword>
<dbReference type="EMBL" id="JADEWL010000095">
    <property type="protein sequence ID" value="MBE9215325.1"/>
    <property type="molecule type" value="Genomic_DNA"/>
</dbReference>
<dbReference type="RefSeq" id="WP_193923370.1">
    <property type="nucleotide sequence ID" value="NZ_JADEWL010000095.1"/>
</dbReference>
<reference evidence="8" key="1">
    <citation type="submission" date="2020-10" db="EMBL/GenBank/DDBJ databases">
        <authorList>
            <person name="Castelo-Branco R."/>
            <person name="Eusebio N."/>
            <person name="Adriana R."/>
            <person name="Vieira A."/>
            <person name="Brugerolle De Fraissinette N."/>
            <person name="Rezende De Castro R."/>
            <person name="Schneider M.P."/>
            <person name="Vasconcelos V."/>
            <person name="Leao P.N."/>
        </authorList>
    </citation>
    <scope>NUCLEOTIDE SEQUENCE</scope>
    <source>
        <strain evidence="8">LEGE 06105</strain>
    </source>
</reference>